<evidence type="ECO:0000256" key="13">
    <source>
        <dbReference type="ARBA" id="ARBA00023080"/>
    </source>
</evidence>
<dbReference type="STRING" id="3088.A0A383W1Y4"/>
<dbReference type="GO" id="GO:0005759">
    <property type="term" value="C:mitochondrial matrix"/>
    <property type="evidence" value="ECO:0007669"/>
    <property type="project" value="UniProtKB-SubCell"/>
</dbReference>
<dbReference type="FunFam" id="3.30.70.141:FF:000017">
    <property type="entry name" value="Nucleoside diphosphate kinase"/>
    <property type="match status" value="2"/>
</dbReference>
<dbReference type="AlphaFoldDB" id="A0A383W1Y4"/>
<feature type="binding site" evidence="14">
    <location>
        <position position="189"/>
    </location>
    <ligand>
        <name>ATP</name>
        <dbReference type="ChEBI" id="CHEBI:30616"/>
    </ligand>
</feature>
<evidence type="ECO:0000256" key="6">
    <source>
        <dbReference type="ARBA" id="ARBA00008142"/>
    </source>
</evidence>
<keyword evidence="7 16" id="KW-0808">Transferase</keyword>
<feature type="binding site" evidence="14">
    <location>
        <position position="86"/>
    </location>
    <ligand>
        <name>ATP</name>
        <dbReference type="ChEBI" id="CHEBI:30616"/>
    </ligand>
</feature>
<evidence type="ECO:0000256" key="14">
    <source>
        <dbReference type="PROSITE-ProRule" id="PRU00706"/>
    </source>
</evidence>
<gene>
    <name evidence="19" type="ORF">BQ4739_LOCUS11247</name>
</gene>
<dbReference type="GO" id="GO:0006183">
    <property type="term" value="P:GTP biosynthetic process"/>
    <property type="evidence" value="ECO:0007669"/>
    <property type="project" value="InterPro"/>
</dbReference>
<keyword evidence="9 16" id="KW-0547">Nucleotide-binding</keyword>
<comment type="caution">
    <text evidence="14">Lacks conserved residue(s) required for the propagation of feature annotation.</text>
</comment>
<dbReference type="HAMAP" id="MF_00451">
    <property type="entry name" value="NDP_kinase"/>
    <property type="match status" value="1"/>
</dbReference>
<dbReference type="NCBIfam" id="NF001908">
    <property type="entry name" value="PRK00668.1"/>
    <property type="match status" value="1"/>
</dbReference>
<accession>A0A383W1Y4</accession>
<feature type="active site" description="Pros-phosphohistidine intermediate" evidence="14">
    <location>
        <position position="328"/>
    </location>
</feature>
<reference evidence="19 20" key="1">
    <citation type="submission" date="2016-10" db="EMBL/GenBank/DDBJ databases">
        <authorList>
            <person name="Cai Z."/>
        </authorList>
    </citation>
    <scope>NUCLEOTIDE SEQUENCE [LARGE SCALE GENOMIC DNA]</scope>
</reference>
<evidence type="ECO:0000256" key="9">
    <source>
        <dbReference type="ARBA" id="ARBA00022741"/>
    </source>
</evidence>
<dbReference type="GO" id="GO:0006228">
    <property type="term" value="P:UTP biosynthetic process"/>
    <property type="evidence" value="ECO:0007669"/>
    <property type="project" value="InterPro"/>
</dbReference>
<dbReference type="InterPro" id="IPR036850">
    <property type="entry name" value="NDK-like_dom_sf"/>
</dbReference>
<feature type="binding site" evidence="14">
    <location>
        <position position="134"/>
    </location>
    <ligand>
        <name>ATP</name>
        <dbReference type="ChEBI" id="CHEBI:30616"/>
    </ligand>
</feature>
<organism evidence="19 20">
    <name type="scientific">Tetradesmus obliquus</name>
    <name type="common">Green alga</name>
    <name type="synonym">Acutodesmus obliquus</name>
    <dbReference type="NCBI Taxonomy" id="3088"/>
    <lineage>
        <taxon>Eukaryota</taxon>
        <taxon>Viridiplantae</taxon>
        <taxon>Chlorophyta</taxon>
        <taxon>core chlorophytes</taxon>
        <taxon>Chlorophyceae</taxon>
        <taxon>CS clade</taxon>
        <taxon>Sphaeropleales</taxon>
        <taxon>Scenedesmaceae</taxon>
        <taxon>Tetradesmus</taxon>
    </lineage>
</organism>
<dbReference type="GO" id="GO:0046872">
    <property type="term" value="F:metal ion binding"/>
    <property type="evidence" value="ECO:0007669"/>
    <property type="project" value="UniProtKB-KW"/>
</dbReference>
<keyword evidence="20" id="KW-1185">Reference proteome</keyword>
<protein>
    <recommendedName>
        <fullName evidence="16">Nucleoside diphosphate kinase</fullName>
        <ecNumber evidence="16">2.7.4.6</ecNumber>
    </recommendedName>
</protein>
<dbReference type="CDD" id="cd04413">
    <property type="entry name" value="NDPk_I"/>
    <property type="match status" value="1"/>
</dbReference>
<evidence type="ECO:0000256" key="17">
    <source>
        <dbReference type="SAM" id="Phobius"/>
    </source>
</evidence>
<evidence type="ECO:0000256" key="16">
    <source>
        <dbReference type="RuleBase" id="RU004013"/>
    </source>
</evidence>
<dbReference type="GO" id="GO:0006241">
    <property type="term" value="P:CTP biosynthetic process"/>
    <property type="evidence" value="ECO:0007669"/>
    <property type="project" value="InterPro"/>
</dbReference>
<evidence type="ECO:0000256" key="3">
    <source>
        <dbReference type="ARBA" id="ARBA00001946"/>
    </source>
</evidence>
<feature type="binding site" evidence="14">
    <location>
        <position position="162"/>
    </location>
    <ligand>
        <name>ATP</name>
        <dbReference type="ChEBI" id="CHEBI:30616"/>
    </ligand>
</feature>
<dbReference type="GO" id="GO:0005524">
    <property type="term" value="F:ATP binding"/>
    <property type="evidence" value="ECO:0007669"/>
    <property type="project" value="UniProtKB-KW"/>
</dbReference>
<dbReference type="Gene3D" id="3.30.70.141">
    <property type="entry name" value="Nucleoside diphosphate kinase-like domain"/>
    <property type="match status" value="3"/>
</dbReference>
<evidence type="ECO:0000259" key="18">
    <source>
        <dbReference type="SMART" id="SM00562"/>
    </source>
</evidence>
<dbReference type="EC" id="2.7.4.6" evidence="16"/>
<feature type="domain" description="Nucleoside diphosphate kinase-like" evidence="18">
    <location>
        <begin position="278"/>
        <end position="351"/>
    </location>
</feature>
<evidence type="ECO:0000256" key="4">
    <source>
        <dbReference type="ARBA" id="ARBA00004305"/>
    </source>
</evidence>
<dbReference type="FunFam" id="3.30.70.141:FF:000002">
    <property type="entry name" value="Nucleoside diphosphate kinase"/>
    <property type="match status" value="1"/>
</dbReference>
<name>A0A383W1Y4_TETOB</name>
<dbReference type="InterPro" id="IPR034907">
    <property type="entry name" value="NDK-like_dom"/>
</dbReference>
<keyword evidence="17" id="KW-1133">Transmembrane helix</keyword>
<feature type="active site" description="Pros-phosphohistidine intermediate" evidence="14">
    <location>
        <position position="192"/>
    </location>
</feature>
<dbReference type="GO" id="GO:0004550">
    <property type="term" value="F:nucleoside diphosphate kinase activity"/>
    <property type="evidence" value="ECO:0007669"/>
    <property type="project" value="UniProtKB-EC"/>
</dbReference>
<dbReference type="PROSITE" id="PS51374">
    <property type="entry name" value="NDPK_LIKE"/>
    <property type="match status" value="2"/>
</dbReference>
<comment type="similarity">
    <text evidence="6 14 15">Belongs to the NDK family.</text>
</comment>
<keyword evidence="17" id="KW-0472">Membrane</keyword>
<evidence type="ECO:0000256" key="2">
    <source>
        <dbReference type="ARBA" id="ARBA00000937"/>
    </source>
</evidence>
<comment type="subcellular location">
    <subcellularLocation>
        <location evidence="5">Mitochondrion intermembrane space</location>
    </subcellularLocation>
    <subcellularLocation>
        <location evidence="4">Mitochondrion matrix</location>
    </subcellularLocation>
</comment>
<evidence type="ECO:0000256" key="1">
    <source>
        <dbReference type="ARBA" id="ARBA00000082"/>
    </source>
</evidence>
<dbReference type="PRINTS" id="PR01243">
    <property type="entry name" value="NUCDPKINASE"/>
</dbReference>
<comment type="catalytic activity">
    <reaction evidence="1 16">
        <text>a 2'-deoxyribonucleoside 5'-diphosphate + ATP = a 2'-deoxyribonucleoside 5'-triphosphate + ADP</text>
        <dbReference type="Rhea" id="RHEA:44640"/>
        <dbReference type="ChEBI" id="CHEBI:30616"/>
        <dbReference type="ChEBI" id="CHEBI:61560"/>
        <dbReference type="ChEBI" id="CHEBI:73316"/>
        <dbReference type="ChEBI" id="CHEBI:456216"/>
        <dbReference type="EC" id="2.7.4.6"/>
    </reaction>
</comment>
<proteinExistence type="inferred from homology"/>
<evidence type="ECO:0000256" key="7">
    <source>
        <dbReference type="ARBA" id="ARBA00022679"/>
    </source>
</evidence>
<feature type="binding site" evidence="14">
    <location>
        <position position="179"/>
    </location>
    <ligand>
        <name>ATP</name>
        <dbReference type="ChEBI" id="CHEBI:30616"/>
    </ligand>
</feature>
<dbReference type="PROSITE" id="PS00469">
    <property type="entry name" value="NDPK"/>
    <property type="match status" value="3"/>
</dbReference>
<keyword evidence="13" id="KW-0546">Nucleotide metabolism</keyword>
<dbReference type="EMBL" id="FNXT01001026">
    <property type="protein sequence ID" value="SZX71112.1"/>
    <property type="molecule type" value="Genomic_DNA"/>
</dbReference>
<dbReference type="Pfam" id="PF00334">
    <property type="entry name" value="NDK"/>
    <property type="match status" value="2"/>
</dbReference>
<keyword evidence="10 16" id="KW-0418">Kinase</keyword>
<evidence type="ECO:0000256" key="8">
    <source>
        <dbReference type="ARBA" id="ARBA00022723"/>
    </source>
</evidence>
<sequence>MFKSSRVFLRAARQLQSLAQQGSRGAACGLHSAAAAGKFSSTRPVYGAGAAVLMVAGAAMLGFAPSVLADAPACLEREELSFIMIKPDGVQRGLISDIIARFERKGYKLVGIKVLVPTQALAAKHYAEHDGKPFFPKLVNFLSSGPVVAMVWEGKSVVKYGRTMIGATNPLASSPGTIRGDYGIDTGRNIIHGSDSVEALAAKHYAEHDGKPFFPKLVNFLSSGPVVAMVWEGKSVVKYGRTMIGATNPLASPPGTIRGDYGIDTGRNIIHGSDSVEVRGGPVVAMVWEGKSVVKYGRTMIGATNPLASPPGTIRGDYGIDTGRNIIHGSDSVESAQREIALWFKSAQREIALWFKAEELADYTPSTAAWVYE</sequence>
<comment type="cofactor">
    <cofactor evidence="3">
        <name>Mg(2+)</name>
        <dbReference type="ChEBI" id="CHEBI:18420"/>
    </cofactor>
</comment>
<feature type="domain" description="Nucleoside diphosphate kinase-like" evidence="18">
    <location>
        <begin position="199"/>
        <end position="277"/>
    </location>
</feature>
<evidence type="ECO:0000313" key="19">
    <source>
        <dbReference type="EMBL" id="SZX71112.1"/>
    </source>
</evidence>
<dbReference type="SMART" id="SM00562">
    <property type="entry name" value="NDK"/>
    <property type="match status" value="3"/>
</dbReference>
<evidence type="ECO:0000313" key="20">
    <source>
        <dbReference type="Proteomes" id="UP000256970"/>
    </source>
</evidence>
<evidence type="ECO:0000256" key="11">
    <source>
        <dbReference type="ARBA" id="ARBA00022840"/>
    </source>
</evidence>
<dbReference type="InterPro" id="IPR001564">
    <property type="entry name" value="Nucleoside_diP_kinase"/>
</dbReference>
<feature type="domain" description="Nucleoside diphosphate kinase-like" evidence="18">
    <location>
        <begin position="78"/>
        <end position="198"/>
    </location>
</feature>
<evidence type="ECO:0000256" key="15">
    <source>
        <dbReference type="RuleBase" id="RU004011"/>
    </source>
</evidence>
<keyword evidence="11 16" id="KW-0067">ATP-binding</keyword>
<dbReference type="GO" id="GO:0005758">
    <property type="term" value="C:mitochondrial intermembrane space"/>
    <property type="evidence" value="ECO:0007669"/>
    <property type="project" value="UniProtKB-SubCell"/>
</dbReference>
<dbReference type="SUPFAM" id="SSF54919">
    <property type="entry name" value="Nucleoside diphosphate kinase, NDK"/>
    <property type="match status" value="3"/>
</dbReference>
<evidence type="ECO:0000256" key="12">
    <source>
        <dbReference type="ARBA" id="ARBA00022842"/>
    </source>
</evidence>
<dbReference type="InterPro" id="IPR023005">
    <property type="entry name" value="Nucleoside_diP_kinase_AS"/>
</dbReference>
<keyword evidence="8" id="KW-0479">Metal-binding</keyword>
<comment type="catalytic activity">
    <reaction evidence="2">
        <text>a ribonucleoside 5'-diphosphate + ATP = a ribonucleoside 5'-triphosphate + ADP</text>
        <dbReference type="Rhea" id="RHEA:18113"/>
        <dbReference type="ChEBI" id="CHEBI:30616"/>
        <dbReference type="ChEBI" id="CHEBI:57930"/>
        <dbReference type="ChEBI" id="CHEBI:61557"/>
        <dbReference type="ChEBI" id="CHEBI:456216"/>
        <dbReference type="EC" id="2.7.4.6"/>
    </reaction>
</comment>
<keyword evidence="12" id="KW-0460">Magnesium</keyword>
<dbReference type="PANTHER" id="PTHR11349">
    <property type="entry name" value="NUCLEOSIDE DIPHOSPHATE KINASE"/>
    <property type="match status" value="1"/>
</dbReference>
<dbReference type="Proteomes" id="UP000256970">
    <property type="component" value="Unassembled WGS sequence"/>
</dbReference>
<keyword evidence="17" id="KW-0812">Transmembrane</keyword>
<feature type="transmembrane region" description="Helical" evidence="17">
    <location>
        <begin position="45"/>
        <end position="68"/>
    </location>
</feature>
<evidence type="ECO:0000256" key="10">
    <source>
        <dbReference type="ARBA" id="ARBA00022777"/>
    </source>
</evidence>
<feature type="binding site" evidence="14">
    <location>
        <position position="168"/>
    </location>
    <ligand>
        <name>ATP</name>
        <dbReference type="ChEBI" id="CHEBI:30616"/>
    </ligand>
</feature>
<evidence type="ECO:0000256" key="5">
    <source>
        <dbReference type="ARBA" id="ARBA00004569"/>
    </source>
</evidence>